<proteinExistence type="predicted"/>
<protein>
    <submittedName>
        <fullName evidence="1">Uncharacterized protein</fullName>
    </submittedName>
</protein>
<sequence length="54" mass="6388">MGISLSCIFLPAVSMYFSHDIFAHSEKQKNPTFYLFISFRFICEHHTSQYLRVV</sequence>
<organism evidence="1 2">
    <name type="scientific">Hyella patelloides LEGE 07179</name>
    <dbReference type="NCBI Taxonomy" id="945734"/>
    <lineage>
        <taxon>Bacteria</taxon>
        <taxon>Bacillati</taxon>
        <taxon>Cyanobacteriota</taxon>
        <taxon>Cyanophyceae</taxon>
        <taxon>Pleurocapsales</taxon>
        <taxon>Hyellaceae</taxon>
        <taxon>Hyella</taxon>
    </lineage>
</organism>
<dbReference type="AlphaFoldDB" id="A0A563W4R5"/>
<gene>
    <name evidence="1" type="ORF">H1P_850031</name>
</gene>
<reference evidence="1 2" key="1">
    <citation type="submission" date="2019-01" db="EMBL/GenBank/DDBJ databases">
        <authorList>
            <person name="Brito A."/>
        </authorList>
    </citation>
    <scope>NUCLEOTIDE SEQUENCE [LARGE SCALE GENOMIC DNA]</scope>
    <source>
        <strain evidence="1">1</strain>
    </source>
</reference>
<evidence type="ECO:0000313" key="2">
    <source>
        <dbReference type="Proteomes" id="UP000320055"/>
    </source>
</evidence>
<evidence type="ECO:0000313" key="1">
    <source>
        <dbReference type="EMBL" id="VEP18674.1"/>
    </source>
</evidence>
<dbReference type="Proteomes" id="UP000320055">
    <property type="component" value="Unassembled WGS sequence"/>
</dbReference>
<dbReference type="EMBL" id="CAACVJ010000693">
    <property type="protein sequence ID" value="VEP18674.1"/>
    <property type="molecule type" value="Genomic_DNA"/>
</dbReference>
<accession>A0A563W4R5</accession>
<name>A0A563W4R5_9CYAN</name>
<keyword evidence="2" id="KW-1185">Reference proteome</keyword>